<accession>A0A8D9G637</accession>
<name>A0A8D9G637_BRACM</name>
<gene>
    <name evidence="1" type="ORF">BRAPAZ1V2_A06P16410.2</name>
</gene>
<dbReference type="Proteomes" id="UP000694005">
    <property type="component" value="Chromosome A06"/>
</dbReference>
<evidence type="ECO:0000313" key="1">
    <source>
        <dbReference type="EMBL" id="CAG7869401.1"/>
    </source>
</evidence>
<dbReference type="Gramene" id="A06p16410.2_BraZ1">
    <property type="protein sequence ID" value="A06p16410.2_BraZ1.CDS"/>
    <property type="gene ID" value="A06g16410.2_BraZ1"/>
</dbReference>
<feature type="non-terminal residue" evidence="1">
    <location>
        <position position="185"/>
    </location>
</feature>
<reference evidence="1 2" key="1">
    <citation type="submission" date="2021-07" db="EMBL/GenBank/DDBJ databases">
        <authorList>
            <consortium name="Genoscope - CEA"/>
            <person name="William W."/>
        </authorList>
    </citation>
    <scope>NUCLEOTIDE SEQUENCE [LARGE SCALE GENOMIC DNA]</scope>
</reference>
<organism evidence="1 2">
    <name type="scientific">Brassica campestris</name>
    <name type="common">Field mustard</name>
    <dbReference type="NCBI Taxonomy" id="3711"/>
    <lineage>
        <taxon>Eukaryota</taxon>
        <taxon>Viridiplantae</taxon>
        <taxon>Streptophyta</taxon>
        <taxon>Embryophyta</taxon>
        <taxon>Tracheophyta</taxon>
        <taxon>Spermatophyta</taxon>
        <taxon>Magnoliopsida</taxon>
        <taxon>eudicotyledons</taxon>
        <taxon>Gunneridae</taxon>
        <taxon>Pentapetalae</taxon>
        <taxon>rosids</taxon>
        <taxon>malvids</taxon>
        <taxon>Brassicales</taxon>
        <taxon>Brassicaceae</taxon>
        <taxon>Brassiceae</taxon>
        <taxon>Brassica</taxon>
    </lineage>
</organism>
<dbReference type="AlphaFoldDB" id="A0A8D9G637"/>
<sequence>MEIMLCKQQITGVNKARVIDSFLLLAGVKAWSFSTTIEVHLLIFWEAELLTQAPAPAEECKERRASYACHGRRSLFEYLRTSFQDWFDVRGERLTRINLNFKLSNSPLSICFSDLTAFAKITEPVNPIPQVKSSTRLGKHQHIFQVTLSISAYNLTLFIILNVHLLSADIIGELTAIRGAVDDSS</sequence>
<proteinExistence type="predicted"/>
<evidence type="ECO:0000313" key="2">
    <source>
        <dbReference type="Proteomes" id="UP000694005"/>
    </source>
</evidence>
<protein>
    <submittedName>
        <fullName evidence="1">Uncharacterized protein</fullName>
    </submittedName>
</protein>
<dbReference type="EMBL" id="LS974622">
    <property type="protein sequence ID" value="CAG7869401.1"/>
    <property type="molecule type" value="Genomic_DNA"/>
</dbReference>